<dbReference type="InterPro" id="IPR036520">
    <property type="entry name" value="UPF0759_sf"/>
</dbReference>
<dbReference type="InterPro" id="IPR002763">
    <property type="entry name" value="DUF72"/>
</dbReference>
<dbReference type="RefSeq" id="WP_316426615.1">
    <property type="nucleotide sequence ID" value="NZ_CP130144.1"/>
</dbReference>
<reference evidence="1" key="2">
    <citation type="submission" date="2023-07" db="EMBL/GenBank/DDBJ databases">
        <authorList>
            <person name="Bai X.-H."/>
            <person name="Wang H.-H."/>
            <person name="Wang J."/>
            <person name="Ma M.-Y."/>
            <person name="Hu H.-H."/>
            <person name="Song Z.-L."/>
            <person name="Ma H.-G."/>
            <person name="Fan Y."/>
            <person name="Du C.-Y."/>
            <person name="Xu J.-C."/>
        </authorList>
    </citation>
    <scope>NUCLEOTIDE SEQUENCE</scope>
    <source>
        <strain evidence="1">CZ1</strain>
    </source>
</reference>
<dbReference type="PANTHER" id="PTHR30348">
    <property type="entry name" value="UNCHARACTERIZED PROTEIN YECE"/>
    <property type="match status" value="1"/>
</dbReference>
<organism evidence="1">
    <name type="scientific">Leptolyngbya boryana CZ1</name>
    <dbReference type="NCBI Taxonomy" id="3060204"/>
    <lineage>
        <taxon>Bacteria</taxon>
        <taxon>Bacillati</taxon>
        <taxon>Cyanobacteriota</taxon>
        <taxon>Cyanophyceae</taxon>
        <taxon>Leptolyngbyales</taxon>
        <taxon>Leptolyngbyaceae</taxon>
        <taxon>Leptolyngbya group</taxon>
        <taxon>Leptolyngbya</taxon>
    </lineage>
</organism>
<evidence type="ECO:0000313" key="1">
    <source>
        <dbReference type="EMBL" id="WNZ44576.1"/>
    </source>
</evidence>
<dbReference type="Gene3D" id="3.20.20.410">
    <property type="entry name" value="Protein of unknown function UPF0759"/>
    <property type="match status" value="1"/>
</dbReference>
<dbReference type="SUPFAM" id="SSF117396">
    <property type="entry name" value="TM1631-like"/>
    <property type="match status" value="1"/>
</dbReference>
<reference evidence="1" key="1">
    <citation type="journal article" date="2023" name="Plants (Basel)">
        <title>Genomic Analysis of Leptolyngbya boryana CZ1 Reveals Efficient Carbon Fixation Modules.</title>
        <authorList>
            <person name="Bai X."/>
            <person name="Wang H."/>
            <person name="Cheng W."/>
            <person name="Wang J."/>
            <person name="Ma M."/>
            <person name="Hu H."/>
            <person name="Song Z."/>
            <person name="Ma H."/>
            <person name="Fan Y."/>
            <person name="Du C."/>
            <person name="Xu J."/>
        </authorList>
    </citation>
    <scope>NUCLEOTIDE SEQUENCE</scope>
    <source>
        <strain evidence="1">CZ1</strain>
    </source>
</reference>
<sequence>MIESSFSDRTKFRMGCAIWAYKQWVGDLFPPKSKASDFLNLYSRRFTCVEGNTTFYSIPDRATVDRWKSETPPGFKFCPKLPKTLTHSGKLASSISGALQFLELMQGLDDRLGVLFAQLPPSYSPANFADLETFLRGWKGADLALEIRHAQWFQEPHRSRLNELLRELKIGRVLLDTRPIYECEDDPQLESERKKPKVPLQPDVTAPFTLIRYISHPTLNQQYLEEWVKIVDRWLQQGTEIYFFVHCPVEEHSPQNARQFQRLLEQQDVNVPPLPWDLIEQPPSQMSLF</sequence>
<dbReference type="Pfam" id="PF01904">
    <property type="entry name" value="DUF72"/>
    <property type="match status" value="1"/>
</dbReference>
<accession>A0AA97AUR6</accession>
<name>A0AA97AUR6_LEPBY</name>
<proteinExistence type="predicted"/>
<dbReference type="AlphaFoldDB" id="A0AA97AUR6"/>
<gene>
    <name evidence="1" type="ORF">Q2T42_22520</name>
</gene>
<protein>
    <submittedName>
        <fullName evidence="1">DUF72 domain-containing protein</fullName>
    </submittedName>
</protein>
<dbReference type="EMBL" id="CP130144">
    <property type="protein sequence ID" value="WNZ44576.1"/>
    <property type="molecule type" value="Genomic_DNA"/>
</dbReference>
<dbReference type="PANTHER" id="PTHR30348:SF9">
    <property type="entry name" value="UPF0759 PROTEIN YECE"/>
    <property type="match status" value="1"/>
</dbReference>